<evidence type="ECO:0000256" key="5">
    <source>
        <dbReference type="ARBA" id="ARBA00023163"/>
    </source>
</evidence>
<dbReference type="Pfam" id="PF00931">
    <property type="entry name" value="NB-ARC"/>
    <property type="match status" value="1"/>
</dbReference>
<name>A0A561SE31_9ACTN</name>
<dbReference type="SUPFAM" id="SSF46894">
    <property type="entry name" value="C-terminal effector domain of the bipartite response regulators"/>
    <property type="match status" value="1"/>
</dbReference>
<dbReference type="InterPro" id="IPR027417">
    <property type="entry name" value="P-loop_NTPase"/>
</dbReference>
<dbReference type="Pfam" id="PF03704">
    <property type="entry name" value="BTAD"/>
    <property type="match status" value="1"/>
</dbReference>
<dbReference type="Gene3D" id="1.10.10.10">
    <property type="entry name" value="Winged helix-like DNA-binding domain superfamily/Winged helix DNA-binding domain"/>
    <property type="match status" value="1"/>
</dbReference>
<dbReference type="EMBL" id="VIWT01000006">
    <property type="protein sequence ID" value="TWF73126.1"/>
    <property type="molecule type" value="Genomic_DNA"/>
</dbReference>
<evidence type="ECO:0000256" key="4">
    <source>
        <dbReference type="ARBA" id="ARBA00023125"/>
    </source>
</evidence>
<organism evidence="9 10">
    <name type="scientific">Kitasatospora viridis</name>
    <dbReference type="NCBI Taxonomy" id="281105"/>
    <lineage>
        <taxon>Bacteria</taxon>
        <taxon>Bacillati</taxon>
        <taxon>Actinomycetota</taxon>
        <taxon>Actinomycetes</taxon>
        <taxon>Kitasatosporales</taxon>
        <taxon>Streptomycetaceae</taxon>
        <taxon>Kitasatospora</taxon>
    </lineage>
</organism>
<dbReference type="InterPro" id="IPR001867">
    <property type="entry name" value="OmpR/PhoB-type_DNA-bd"/>
</dbReference>
<reference evidence="9 10" key="1">
    <citation type="submission" date="2019-06" db="EMBL/GenBank/DDBJ databases">
        <title>Sequencing the genomes of 1000 actinobacteria strains.</title>
        <authorList>
            <person name="Klenk H.-P."/>
        </authorList>
    </citation>
    <scope>NUCLEOTIDE SEQUENCE [LARGE SCALE GENOMIC DNA]</scope>
    <source>
        <strain evidence="9 10">DSM 44826</strain>
    </source>
</reference>
<evidence type="ECO:0000256" key="3">
    <source>
        <dbReference type="ARBA" id="ARBA00023015"/>
    </source>
</evidence>
<keyword evidence="2" id="KW-0902">Two-component regulatory system</keyword>
<gene>
    <name evidence="9" type="ORF">FHX73_16277</name>
</gene>
<dbReference type="InterPro" id="IPR051677">
    <property type="entry name" value="AfsR-DnrI-RedD_regulator"/>
</dbReference>
<dbReference type="OrthoDB" id="5521887at2"/>
<keyword evidence="10" id="KW-1185">Reference proteome</keyword>
<dbReference type="InterPro" id="IPR011990">
    <property type="entry name" value="TPR-like_helical_dom_sf"/>
</dbReference>
<evidence type="ECO:0000256" key="2">
    <source>
        <dbReference type="ARBA" id="ARBA00023012"/>
    </source>
</evidence>
<dbReference type="SUPFAM" id="SSF48452">
    <property type="entry name" value="TPR-like"/>
    <property type="match status" value="2"/>
</dbReference>
<dbReference type="PANTHER" id="PTHR35807">
    <property type="entry name" value="TRANSCRIPTIONAL REGULATOR REDD-RELATED"/>
    <property type="match status" value="1"/>
</dbReference>
<evidence type="ECO:0000259" key="8">
    <source>
        <dbReference type="PROSITE" id="PS51755"/>
    </source>
</evidence>
<dbReference type="InterPro" id="IPR005158">
    <property type="entry name" value="BTAD"/>
</dbReference>
<accession>A0A561SE31</accession>
<proteinExistence type="inferred from homology"/>
<dbReference type="Gene3D" id="3.40.50.300">
    <property type="entry name" value="P-loop containing nucleotide triphosphate hydrolases"/>
    <property type="match status" value="1"/>
</dbReference>
<dbReference type="RefSeq" id="WP_145911097.1">
    <property type="nucleotide sequence ID" value="NZ_BAAAMZ010000005.1"/>
</dbReference>
<feature type="DNA-binding region" description="OmpR/PhoB-type" evidence="6">
    <location>
        <begin position="21"/>
        <end position="122"/>
    </location>
</feature>
<dbReference type="SMART" id="SM00862">
    <property type="entry name" value="Trans_reg_C"/>
    <property type="match status" value="1"/>
</dbReference>
<evidence type="ECO:0000256" key="7">
    <source>
        <dbReference type="SAM" id="MobiDB-lite"/>
    </source>
</evidence>
<dbReference type="Proteomes" id="UP000317940">
    <property type="component" value="Unassembled WGS sequence"/>
</dbReference>
<protein>
    <submittedName>
        <fullName evidence="9">DNA-binding SARP family transcriptional activator</fullName>
    </submittedName>
</protein>
<dbReference type="SMART" id="SM01043">
    <property type="entry name" value="BTAD"/>
    <property type="match status" value="1"/>
</dbReference>
<dbReference type="PANTHER" id="PTHR35807:SF1">
    <property type="entry name" value="TRANSCRIPTIONAL REGULATOR REDD"/>
    <property type="match status" value="1"/>
</dbReference>
<feature type="region of interest" description="Disordered" evidence="7">
    <location>
        <begin position="274"/>
        <end position="301"/>
    </location>
</feature>
<dbReference type="PROSITE" id="PS51755">
    <property type="entry name" value="OMPR_PHOB"/>
    <property type="match status" value="1"/>
</dbReference>
<dbReference type="GO" id="GO:0006355">
    <property type="term" value="P:regulation of DNA-templated transcription"/>
    <property type="evidence" value="ECO:0007669"/>
    <property type="project" value="InterPro"/>
</dbReference>
<dbReference type="AlphaFoldDB" id="A0A561SE31"/>
<keyword evidence="3" id="KW-0805">Transcription regulation</keyword>
<evidence type="ECO:0000256" key="1">
    <source>
        <dbReference type="ARBA" id="ARBA00005820"/>
    </source>
</evidence>
<comment type="caution">
    <text evidence="9">The sequence shown here is derived from an EMBL/GenBank/DDBJ whole genome shotgun (WGS) entry which is preliminary data.</text>
</comment>
<dbReference type="GO" id="GO:0003677">
    <property type="term" value="F:DNA binding"/>
    <property type="evidence" value="ECO:0007669"/>
    <property type="project" value="UniProtKB-UniRule"/>
</dbReference>
<dbReference type="GO" id="GO:0000160">
    <property type="term" value="P:phosphorelay signal transduction system"/>
    <property type="evidence" value="ECO:0007669"/>
    <property type="project" value="UniProtKB-KW"/>
</dbReference>
<dbReference type="InterPro" id="IPR002182">
    <property type="entry name" value="NB-ARC"/>
</dbReference>
<dbReference type="SUPFAM" id="SSF52540">
    <property type="entry name" value="P-loop containing nucleoside triphosphate hydrolases"/>
    <property type="match status" value="1"/>
</dbReference>
<feature type="domain" description="OmpR/PhoB-type" evidence="8">
    <location>
        <begin position="21"/>
        <end position="122"/>
    </location>
</feature>
<dbReference type="GO" id="GO:0043531">
    <property type="term" value="F:ADP binding"/>
    <property type="evidence" value="ECO:0007669"/>
    <property type="project" value="InterPro"/>
</dbReference>
<dbReference type="PRINTS" id="PR00364">
    <property type="entry name" value="DISEASERSIST"/>
</dbReference>
<dbReference type="InterPro" id="IPR016032">
    <property type="entry name" value="Sig_transdc_resp-reg_C-effctor"/>
</dbReference>
<dbReference type="InterPro" id="IPR036388">
    <property type="entry name" value="WH-like_DNA-bd_sf"/>
</dbReference>
<keyword evidence="4 6" id="KW-0238">DNA-binding</keyword>
<comment type="similarity">
    <text evidence="1">Belongs to the AfsR/DnrI/RedD regulatory family.</text>
</comment>
<sequence length="996" mass="105573">MTVLAAPPVGPATAAPPVHPAAPATAAGLSFQLLGPLAAWHDGQCLALGRKQQQAFLAMLLANRGRSLTAAQLADGIFEEGDPPGKPKTLLATHAYRLRAELKQYSAAHLLVTAGGGYRLDVPPQAVDQVEFDRLTATADQARAAGEPARARELLDRALALHRGEPLAGLPGPHAADLRRHLVERRLDALEAKLAIDVELGDNPHCLVELDQAVFANPYRERFRSLLMLEYQLTGQPAMAGAVHADARAFYRAEGLSCTGLDELAARIRRADPSLARAGGPGADRPAPAPVPRQLPPAAADFTGRDTTVAQLVDRLSRPDPGTVVISAVNGIGGVGKTALAVHAAHRLRDGFPDGQLHVDLRGAEPEPLDPVRVLGDFLTALGVEERAVPQDPVERAALYRTTVTGRRLLILLDNAATAEQVRPLLPGAETCAVLVTSRAWLTGLPAADHLHLEPLDPASAVELLGRIVGRRRVEAEPEAAAALVAACGLLPLAVRIAASRLAADPGLPLAELAARLADRQRAMTELVWADSAVAAVFALSYAQLGSAQARAFRLLALPDTADLDLSAAAALLGCAPARARELLEGLADLNLLESRAADRYGFHDLLREFARDRGRREDDAAAVGAAFARLLDFCLATARNAEERAHSVDRDRRSLITVGTTSPGRDFETVEAASAWMRAQTGLHRAVVRRACQDAGLPLAQAADLVDKMGSILFGRGYLTTVAELAGQVAEVAPARADRPAEALARSVRGSMLWHANDWAGAGAELARCLPLCDGAQLRLRANVLQLLGANARALSRFEEAIEPLEEAVGLFHRLRDETAEGLALGELAFNYAQCGRTGPAGEAAARCVELTGRQISSISSAVGQYYLARVRYLCGDLGPAERAAEQVLERFRSFGMTGFEVATRSLIAHVQLAAGQPTACVRTTEAALPRARQMGGVLEGGLLRVLGRALGRIGHADRARTCLAGALELFRGLEMAADVREVEELLRDPALLGG</sequence>
<dbReference type="Gene3D" id="1.25.40.10">
    <property type="entry name" value="Tetratricopeptide repeat domain"/>
    <property type="match status" value="2"/>
</dbReference>
<evidence type="ECO:0000313" key="10">
    <source>
        <dbReference type="Proteomes" id="UP000317940"/>
    </source>
</evidence>
<keyword evidence="5" id="KW-0804">Transcription</keyword>
<evidence type="ECO:0000256" key="6">
    <source>
        <dbReference type="PROSITE-ProRule" id="PRU01091"/>
    </source>
</evidence>
<evidence type="ECO:0000313" key="9">
    <source>
        <dbReference type="EMBL" id="TWF73126.1"/>
    </source>
</evidence>